<dbReference type="EMBL" id="MT143194">
    <property type="protein sequence ID" value="QJA93990.1"/>
    <property type="molecule type" value="Genomic_DNA"/>
</dbReference>
<keyword evidence="1" id="KW-1133">Transmembrane helix</keyword>
<name>A0A6M3LGL1_9ZZZZ</name>
<evidence type="ECO:0000256" key="1">
    <source>
        <dbReference type="SAM" id="Phobius"/>
    </source>
</evidence>
<keyword evidence="1" id="KW-0812">Transmembrane</keyword>
<accession>A0A6M3LGL1</accession>
<organism evidence="2">
    <name type="scientific">viral metagenome</name>
    <dbReference type="NCBI Taxonomy" id="1070528"/>
    <lineage>
        <taxon>unclassified sequences</taxon>
        <taxon>metagenomes</taxon>
        <taxon>organismal metagenomes</taxon>
    </lineage>
</organism>
<gene>
    <name evidence="2" type="ORF">MM415B04034_0003</name>
</gene>
<protein>
    <submittedName>
        <fullName evidence="2">Uncharacterized protein</fullName>
    </submittedName>
</protein>
<feature type="transmembrane region" description="Helical" evidence="1">
    <location>
        <begin position="63"/>
        <end position="83"/>
    </location>
</feature>
<evidence type="ECO:0000313" key="2">
    <source>
        <dbReference type="EMBL" id="QJA93990.1"/>
    </source>
</evidence>
<reference evidence="2" key="1">
    <citation type="submission" date="2020-03" db="EMBL/GenBank/DDBJ databases">
        <title>The deep terrestrial virosphere.</title>
        <authorList>
            <person name="Holmfeldt K."/>
            <person name="Nilsson E."/>
            <person name="Simone D."/>
            <person name="Lopez-Fernandez M."/>
            <person name="Wu X."/>
            <person name="de Brujin I."/>
            <person name="Lundin D."/>
            <person name="Andersson A."/>
            <person name="Bertilsson S."/>
            <person name="Dopson M."/>
        </authorList>
    </citation>
    <scope>NUCLEOTIDE SEQUENCE</scope>
    <source>
        <strain evidence="2">MM415B04034</strain>
    </source>
</reference>
<proteinExistence type="predicted"/>
<feature type="transmembrane region" description="Helical" evidence="1">
    <location>
        <begin position="33"/>
        <end position="57"/>
    </location>
</feature>
<sequence>MRKWLRRKLSKQTRHKFIELFVKHRYWYEQGHVVTAGFKIVTLMEILGVVAFCKYMFGDLPIGVFVFCGLVWFPVRTLVYWLIGKFWHDNGGYKIQTDWNMGKVPVGRVEVVNLEELAALIVERLAKKLSIKSHKQGDV</sequence>
<dbReference type="AlphaFoldDB" id="A0A6M3LGL1"/>
<keyword evidence="1" id="KW-0472">Membrane</keyword>